<feature type="transmembrane region" description="Helical" evidence="1">
    <location>
        <begin position="83"/>
        <end position="105"/>
    </location>
</feature>
<feature type="transmembrane region" description="Helical" evidence="1">
    <location>
        <begin position="7"/>
        <end position="23"/>
    </location>
</feature>
<evidence type="ECO:0000313" key="2">
    <source>
        <dbReference type="EMBL" id="MCW0524077.1"/>
    </source>
</evidence>
<name>A0AAP6LKC3_RIEAN</name>
<dbReference type="Proteomes" id="UP001207440">
    <property type="component" value="Unassembled WGS sequence"/>
</dbReference>
<evidence type="ECO:0000256" key="1">
    <source>
        <dbReference type="SAM" id="Phobius"/>
    </source>
</evidence>
<organism evidence="3 4">
    <name type="scientific">Riemerella anatipestifer</name>
    <name type="common">Moraxella anatipestifer</name>
    <dbReference type="NCBI Taxonomy" id="34085"/>
    <lineage>
        <taxon>Bacteria</taxon>
        <taxon>Pseudomonadati</taxon>
        <taxon>Bacteroidota</taxon>
        <taxon>Flavobacteriia</taxon>
        <taxon>Flavobacteriales</taxon>
        <taxon>Weeksellaceae</taxon>
        <taxon>Riemerella</taxon>
    </lineage>
</organism>
<dbReference type="AlphaFoldDB" id="A0AAP6LKC3"/>
<dbReference type="InterPro" id="IPR026414">
    <property type="entry name" value="ExosoTase_F-assoc_memb"/>
</dbReference>
<dbReference type="EMBL" id="JAOZYT010000039">
    <property type="protein sequence ID" value="MCW0524077.1"/>
    <property type="molecule type" value="Genomic_DNA"/>
</dbReference>
<evidence type="ECO:0000313" key="4">
    <source>
        <dbReference type="Proteomes" id="UP001284033"/>
    </source>
</evidence>
<feature type="transmembrane region" description="Helical" evidence="1">
    <location>
        <begin position="117"/>
        <end position="138"/>
    </location>
</feature>
<sequence>MKFKGNLVFVILGIIGLIGVRFLEETLFYDPFLIYFKMMDGAKVFPVFQWGKLVLGHLFRLILNLLFSLIIVYFLFKDKTKTMLACVLMLLVFLITFPIYLYLVYTEFDSGLLLAFYVRRFVIQPIILLLIIPMFYYMDVKNKN</sequence>
<gene>
    <name evidence="2" type="ORF">OKE68_07105</name>
    <name evidence="3" type="ORF">PG303_09505</name>
</gene>
<keyword evidence="1" id="KW-0812">Transmembrane</keyword>
<reference evidence="3" key="2">
    <citation type="submission" date="2023-01" db="EMBL/GenBank/DDBJ databases">
        <title>Genome-based studies on antimicrobial resistance profiles of Riemerella anatipestifer in China, 1994 to 2021.</title>
        <authorList>
            <person name="Yang Z."/>
            <person name="Zhu D."/>
        </authorList>
    </citation>
    <scope>NUCLEOTIDE SEQUENCE</scope>
    <source>
        <strain evidence="3">RCAD1218</strain>
    </source>
</reference>
<accession>A0AAP6LKC3</accession>
<dbReference type="Proteomes" id="UP001284033">
    <property type="component" value="Unassembled WGS sequence"/>
</dbReference>
<keyword evidence="1" id="KW-0472">Membrane</keyword>
<proteinExistence type="predicted"/>
<protein>
    <submittedName>
        <fullName evidence="3">Exosortase F system-associated protein</fullName>
    </submittedName>
</protein>
<evidence type="ECO:0000313" key="3">
    <source>
        <dbReference type="EMBL" id="MDY3513449.1"/>
    </source>
</evidence>
<dbReference type="NCBIfam" id="TIGR04127">
    <property type="entry name" value="flavo_near_exo"/>
    <property type="match status" value="1"/>
</dbReference>
<reference evidence="2" key="1">
    <citation type="submission" date="2022-10" db="EMBL/GenBank/DDBJ databases">
        <title>Sifting through the core-genome to identify putative cross-protective antigens against Riemerella anatipestifer.</title>
        <authorList>
            <person name="Zheng X."/>
            <person name="Zhang W."/>
        </authorList>
    </citation>
    <scope>NUCLEOTIDE SEQUENCE</scope>
    <source>
        <strain evidence="2">ZWRA178</strain>
    </source>
</reference>
<dbReference type="EMBL" id="JAQZHK010000009">
    <property type="protein sequence ID" value="MDY3513449.1"/>
    <property type="molecule type" value="Genomic_DNA"/>
</dbReference>
<feature type="transmembrane region" description="Helical" evidence="1">
    <location>
        <begin position="58"/>
        <end position="76"/>
    </location>
</feature>
<keyword evidence="1" id="KW-1133">Transmembrane helix</keyword>
<comment type="caution">
    <text evidence="3">The sequence shown here is derived from an EMBL/GenBank/DDBJ whole genome shotgun (WGS) entry which is preliminary data.</text>
</comment>
<dbReference type="GeneID" id="93717899"/>
<dbReference type="RefSeq" id="WP_004918183.1">
    <property type="nucleotide sequence ID" value="NZ_CP031845.1"/>
</dbReference>